<evidence type="ECO:0000259" key="6">
    <source>
        <dbReference type="PROSITE" id="PS50801"/>
    </source>
</evidence>
<feature type="transmembrane region" description="Helical" evidence="5">
    <location>
        <begin position="268"/>
        <end position="288"/>
    </location>
</feature>
<name>A0A4R1HBF4_9GAMM</name>
<feature type="transmembrane region" description="Helical" evidence="5">
    <location>
        <begin position="369"/>
        <end position="387"/>
    </location>
</feature>
<dbReference type="EMBL" id="SMFX01000001">
    <property type="protein sequence ID" value="TCK19304.1"/>
    <property type="molecule type" value="Genomic_DNA"/>
</dbReference>
<evidence type="ECO:0000256" key="3">
    <source>
        <dbReference type="ARBA" id="ARBA00022989"/>
    </source>
</evidence>
<organism evidence="7 8">
    <name type="scientific">Thiogranum longum</name>
    <dbReference type="NCBI Taxonomy" id="1537524"/>
    <lineage>
        <taxon>Bacteria</taxon>
        <taxon>Pseudomonadati</taxon>
        <taxon>Pseudomonadota</taxon>
        <taxon>Gammaproteobacteria</taxon>
        <taxon>Chromatiales</taxon>
        <taxon>Ectothiorhodospiraceae</taxon>
        <taxon>Thiogranum</taxon>
    </lineage>
</organism>
<protein>
    <submittedName>
        <fullName evidence="7">SulP family sulfate permease</fullName>
    </submittedName>
</protein>
<evidence type="ECO:0000256" key="2">
    <source>
        <dbReference type="ARBA" id="ARBA00022692"/>
    </source>
</evidence>
<feature type="transmembrane region" description="Helical" evidence="5">
    <location>
        <begin position="399"/>
        <end position="429"/>
    </location>
</feature>
<feature type="transmembrane region" description="Helical" evidence="5">
    <location>
        <begin position="59"/>
        <end position="81"/>
    </location>
</feature>
<keyword evidence="2 5" id="KW-0812">Transmembrane</keyword>
<feature type="domain" description="STAS" evidence="6">
    <location>
        <begin position="455"/>
        <end position="553"/>
    </location>
</feature>
<keyword evidence="4 5" id="KW-0472">Membrane</keyword>
<dbReference type="Proteomes" id="UP000295707">
    <property type="component" value="Unassembled WGS sequence"/>
</dbReference>
<comment type="subcellular location">
    <subcellularLocation>
        <location evidence="1">Membrane</location>
        <topology evidence="1">Multi-pass membrane protein</topology>
    </subcellularLocation>
</comment>
<dbReference type="Pfam" id="PF01740">
    <property type="entry name" value="STAS"/>
    <property type="match status" value="1"/>
</dbReference>
<proteinExistence type="predicted"/>
<feature type="transmembrane region" description="Helical" evidence="5">
    <location>
        <begin position="32"/>
        <end position="52"/>
    </location>
</feature>
<keyword evidence="3 5" id="KW-1133">Transmembrane helix</keyword>
<feature type="transmembrane region" description="Helical" evidence="5">
    <location>
        <begin position="186"/>
        <end position="204"/>
    </location>
</feature>
<feature type="transmembrane region" description="Helical" evidence="5">
    <location>
        <begin position="107"/>
        <end position="128"/>
    </location>
</feature>
<dbReference type="RefSeq" id="WP_132973849.1">
    <property type="nucleotide sequence ID" value="NZ_SMFX01000001.1"/>
</dbReference>
<dbReference type="Gene3D" id="3.30.750.24">
    <property type="entry name" value="STAS domain"/>
    <property type="match status" value="1"/>
</dbReference>
<dbReference type="PANTHER" id="PTHR11814">
    <property type="entry name" value="SULFATE TRANSPORTER"/>
    <property type="match status" value="1"/>
</dbReference>
<evidence type="ECO:0000256" key="1">
    <source>
        <dbReference type="ARBA" id="ARBA00004141"/>
    </source>
</evidence>
<sequence length="553" mass="59583">MNRSNTHPLVRRFLPFTEWLPMLDAMTVRNDIWAGVAAGILILPQAIALATMAGLPPEIGLYTSIFPVIVCALFGSSWHVLSGPNTSISVMVATIIGGYASLGTPDWIMYTLTLTFIAGVIQLLFGVLKLGVVFNYFSHTVMVAIVTGVGIIIIIQQIGNFLGLTVNPGEPVQDTLYSMLFRMPEVNWWAASLGILTVVTGMLVKRCFPRQPAIIIAVIVGMAGGWLLEFLFGAGNTNVDKLGYLSLEILPLSAPDFSPTNFYEAAEGLMMGGFIIAFLGLMQSAVIARAMAVKSGQHVDIDQEVIGQGLSNVVGSFLSCYPSCGSFNRSASNIEIGGKTPLVGIVSAIVLALLVAFASPIIAQMPLSVMAGILFLVGAGLIKIKDIRKLLAIRGEPRISFLLVCFTTVYGGLEWAVMLGIAVSIIAYMRHVSRPELDLLFENEAEQYMPDGVHDATVVQLSGSIFFGSTHAIERGFSDLAHEDHRANPLIIAGELIDNMDDAGAASIAQEARKRRESGGDLILWLRDHNLDDLLQRSGLVSLLGKYNIHYAS</sequence>
<reference evidence="7 8" key="1">
    <citation type="submission" date="2019-03" db="EMBL/GenBank/DDBJ databases">
        <title>Genomic Encyclopedia of Type Strains, Phase IV (KMG-IV): sequencing the most valuable type-strain genomes for metagenomic binning, comparative biology and taxonomic classification.</title>
        <authorList>
            <person name="Goeker M."/>
        </authorList>
    </citation>
    <scope>NUCLEOTIDE SEQUENCE [LARGE SCALE GENOMIC DNA]</scope>
    <source>
        <strain evidence="7 8">DSM 19610</strain>
    </source>
</reference>
<keyword evidence="8" id="KW-1185">Reference proteome</keyword>
<evidence type="ECO:0000256" key="4">
    <source>
        <dbReference type="ARBA" id="ARBA00023136"/>
    </source>
</evidence>
<dbReference type="InterPro" id="IPR002645">
    <property type="entry name" value="STAS_dom"/>
</dbReference>
<feature type="transmembrane region" description="Helical" evidence="5">
    <location>
        <begin position="342"/>
        <end position="363"/>
    </location>
</feature>
<feature type="transmembrane region" description="Helical" evidence="5">
    <location>
        <begin position="213"/>
        <end position="234"/>
    </location>
</feature>
<evidence type="ECO:0000313" key="8">
    <source>
        <dbReference type="Proteomes" id="UP000295707"/>
    </source>
</evidence>
<dbReference type="PROSITE" id="PS50801">
    <property type="entry name" value="STAS"/>
    <property type="match status" value="1"/>
</dbReference>
<comment type="caution">
    <text evidence="7">The sequence shown here is derived from an EMBL/GenBank/DDBJ whole genome shotgun (WGS) entry which is preliminary data.</text>
</comment>
<dbReference type="AlphaFoldDB" id="A0A4R1HBF4"/>
<dbReference type="GO" id="GO:0055085">
    <property type="term" value="P:transmembrane transport"/>
    <property type="evidence" value="ECO:0007669"/>
    <property type="project" value="InterPro"/>
</dbReference>
<dbReference type="InterPro" id="IPR036513">
    <property type="entry name" value="STAS_dom_sf"/>
</dbReference>
<evidence type="ECO:0000256" key="5">
    <source>
        <dbReference type="SAM" id="Phobius"/>
    </source>
</evidence>
<dbReference type="Pfam" id="PF00916">
    <property type="entry name" value="Sulfate_transp"/>
    <property type="match status" value="1"/>
</dbReference>
<dbReference type="GO" id="GO:0016020">
    <property type="term" value="C:membrane"/>
    <property type="evidence" value="ECO:0007669"/>
    <property type="project" value="UniProtKB-SubCell"/>
</dbReference>
<dbReference type="InterPro" id="IPR001902">
    <property type="entry name" value="SLC26A/SulP_fam"/>
</dbReference>
<dbReference type="OrthoDB" id="9769739at2"/>
<dbReference type="SUPFAM" id="SSF52091">
    <property type="entry name" value="SpoIIaa-like"/>
    <property type="match status" value="1"/>
</dbReference>
<dbReference type="InterPro" id="IPR011547">
    <property type="entry name" value="SLC26A/SulP_dom"/>
</dbReference>
<accession>A0A4R1HBF4</accession>
<dbReference type="CDD" id="cd07042">
    <property type="entry name" value="STAS_SulP_like_sulfate_transporter"/>
    <property type="match status" value="1"/>
</dbReference>
<gene>
    <name evidence="7" type="ORF">DFR30_2614</name>
</gene>
<feature type="transmembrane region" description="Helical" evidence="5">
    <location>
        <begin position="140"/>
        <end position="166"/>
    </location>
</feature>
<evidence type="ECO:0000313" key="7">
    <source>
        <dbReference type="EMBL" id="TCK19304.1"/>
    </source>
</evidence>